<evidence type="ECO:0000256" key="4">
    <source>
        <dbReference type="ARBA" id="ARBA00023026"/>
    </source>
</evidence>
<reference evidence="6 7" key="1">
    <citation type="journal article" date="2022" name="Res Sq">
        <title>Evolution of multicellular longitudinally dividing oral cavity symbionts (Neisseriaceae).</title>
        <authorList>
            <person name="Nyongesa S."/>
            <person name="Weber P."/>
            <person name="Bernet E."/>
            <person name="Pullido F."/>
            <person name="Nieckarz M."/>
            <person name="Delaby M."/>
            <person name="Nieves C."/>
            <person name="Viehboeck T."/>
            <person name="Krause N."/>
            <person name="Rivera-Millot A."/>
            <person name="Nakamura A."/>
            <person name="Vischer N."/>
            <person name="VanNieuwenhze M."/>
            <person name="Brun Y."/>
            <person name="Cava F."/>
            <person name="Bulgheresi S."/>
            <person name="Veyrier F."/>
        </authorList>
    </citation>
    <scope>NUCLEOTIDE SEQUENCE [LARGE SCALE GENOMIC DNA]</scope>
    <source>
        <strain evidence="6 7">CCUG 63373m</strain>
    </source>
</reference>
<keyword evidence="3" id="KW-1266">Target cell cytoplasm</keyword>
<organism evidence="6 7">
    <name type="scientific">Uruburuella testudinis</name>
    <dbReference type="NCBI Taxonomy" id="1282863"/>
    <lineage>
        <taxon>Bacteria</taxon>
        <taxon>Pseudomonadati</taxon>
        <taxon>Pseudomonadota</taxon>
        <taxon>Betaproteobacteria</taxon>
        <taxon>Neisseriales</taxon>
        <taxon>Neisseriaceae</taxon>
        <taxon>Uruburuella</taxon>
    </lineage>
</organism>
<dbReference type="RefSeq" id="WP_244783825.1">
    <property type="nucleotide sequence ID" value="NZ_CP091508.1"/>
</dbReference>
<evidence type="ECO:0000259" key="5">
    <source>
        <dbReference type="Pfam" id="PF04829"/>
    </source>
</evidence>
<dbReference type="InterPro" id="IPR006914">
    <property type="entry name" value="VENN_dom"/>
</dbReference>
<accession>A0ABY4DRY4</accession>
<dbReference type="Proteomes" id="UP000829817">
    <property type="component" value="Chromosome"/>
</dbReference>
<proteinExistence type="predicted"/>
<evidence type="ECO:0000256" key="2">
    <source>
        <dbReference type="ARBA" id="ARBA00022656"/>
    </source>
</evidence>
<keyword evidence="2" id="KW-0800">Toxin</keyword>
<dbReference type="Pfam" id="PF04829">
    <property type="entry name" value="PT-VENN"/>
    <property type="match status" value="1"/>
</dbReference>
<gene>
    <name evidence="6" type="ORF">LVJ83_07085</name>
</gene>
<sequence length="368" mass="38315">MNNSENFQTAYNKARDWGIGGSNSCALNAASALITGALGDQTDIQVAANTLAPYASAAIGRQFGHGADKNEVAQAVSHFALGATLAYINGGNALSGGSAAVAAEKAAIYLSRQYDDGQTARDPVTGEFNPNLLPESVKDEIKSTTGVIAALVGATGDGGAALNTQIAGVIGQNAVENNQLSGYESLMGGNVGVESLKGAVSLYKQQLESGKTIEEANKEVNKYLQGYGLRQHTGVENLVYGSLALPIVAIGGKSYAIAALSSVGQGVITTVIIEGKPYKVSDLSYDASLGILVGKGLSKASESMFKWSNVRSDDLKANKIMKNSLIIPSLYIQYGVGKAGSGTASKFLEKRDIILIEVPDMRKNIQKK</sequence>
<keyword evidence="4" id="KW-0843">Virulence</keyword>
<feature type="domain" description="VENN motif-containing" evidence="5">
    <location>
        <begin position="133"/>
        <end position="181"/>
    </location>
</feature>
<evidence type="ECO:0000256" key="3">
    <source>
        <dbReference type="ARBA" id="ARBA00022913"/>
    </source>
</evidence>
<name>A0ABY4DRY4_9NEIS</name>
<evidence type="ECO:0000256" key="1">
    <source>
        <dbReference type="ARBA" id="ARBA00004219"/>
    </source>
</evidence>
<keyword evidence="7" id="KW-1185">Reference proteome</keyword>
<evidence type="ECO:0000313" key="6">
    <source>
        <dbReference type="EMBL" id="UOO80754.1"/>
    </source>
</evidence>
<evidence type="ECO:0000313" key="7">
    <source>
        <dbReference type="Proteomes" id="UP000829817"/>
    </source>
</evidence>
<protein>
    <submittedName>
        <fullName evidence="6">VENN motif pre-toxin domain-containing protein</fullName>
    </submittedName>
</protein>
<comment type="subcellular location">
    <subcellularLocation>
        <location evidence="1">Target cell</location>
        <location evidence="1">Target cell cytoplasm</location>
    </subcellularLocation>
</comment>
<dbReference type="EMBL" id="CP091508">
    <property type="protein sequence ID" value="UOO80754.1"/>
    <property type="molecule type" value="Genomic_DNA"/>
</dbReference>